<evidence type="ECO:0000313" key="3">
    <source>
        <dbReference type="Proteomes" id="UP000246464"/>
    </source>
</evidence>
<sequence length="87" mass="9493">MGATEDRRNVASETVGDATACGSVARRETGADGKVGHSLRAPGDKPTSPQAHRQRARLPKSLHTFVDDAIRTPPPDSERRLEKRLYD</sequence>
<proteinExistence type="predicted"/>
<evidence type="ECO:0000256" key="1">
    <source>
        <dbReference type="SAM" id="MobiDB-lite"/>
    </source>
</evidence>
<gene>
    <name evidence="2" type="ORF">SMAX5B_013631</name>
</gene>
<feature type="compositionally biased region" description="Basic and acidic residues" evidence="1">
    <location>
        <begin position="25"/>
        <end position="35"/>
    </location>
</feature>
<keyword evidence="3" id="KW-1185">Reference proteome</keyword>
<feature type="compositionally biased region" description="Basic and acidic residues" evidence="1">
    <location>
        <begin position="65"/>
        <end position="87"/>
    </location>
</feature>
<dbReference type="EMBL" id="CP026248">
    <property type="protein sequence ID" value="AWP02433.1"/>
    <property type="molecule type" value="Genomic_DNA"/>
</dbReference>
<evidence type="ECO:0000313" key="2">
    <source>
        <dbReference type="EMBL" id="AWP02433.1"/>
    </source>
</evidence>
<dbReference type="Proteomes" id="UP000246464">
    <property type="component" value="Chromosome 6"/>
</dbReference>
<accession>A0A2U9BEL1</accession>
<name>A0A2U9BEL1_SCOMX</name>
<feature type="compositionally biased region" description="Basic and acidic residues" evidence="1">
    <location>
        <begin position="1"/>
        <end position="10"/>
    </location>
</feature>
<reference evidence="2 3" key="1">
    <citation type="submission" date="2017-12" db="EMBL/GenBank/DDBJ databases">
        <title>Integrating genomic resources of turbot (Scophthalmus maximus) in depth evaluation of genetic and physical mapping variation across individuals.</title>
        <authorList>
            <person name="Martinez P."/>
        </authorList>
    </citation>
    <scope>NUCLEOTIDE SEQUENCE [LARGE SCALE GENOMIC DNA]</scope>
</reference>
<feature type="region of interest" description="Disordered" evidence="1">
    <location>
        <begin position="1"/>
        <end position="87"/>
    </location>
</feature>
<dbReference type="AlphaFoldDB" id="A0A2U9BEL1"/>
<organism evidence="2 3">
    <name type="scientific">Scophthalmus maximus</name>
    <name type="common">Turbot</name>
    <name type="synonym">Psetta maxima</name>
    <dbReference type="NCBI Taxonomy" id="52904"/>
    <lineage>
        <taxon>Eukaryota</taxon>
        <taxon>Metazoa</taxon>
        <taxon>Chordata</taxon>
        <taxon>Craniata</taxon>
        <taxon>Vertebrata</taxon>
        <taxon>Euteleostomi</taxon>
        <taxon>Actinopterygii</taxon>
        <taxon>Neopterygii</taxon>
        <taxon>Teleostei</taxon>
        <taxon>Neoteleostei</taxon>
        <taxon>Acanthomorphata</taxon>
        <taxon>Carangaria</taxon>
        <taxon>Pleuronectiformes</taxon>
        <taxon>Pleuronectoidei</taxon>
        <taxon>Scophthalmidae</taxon>
        <taxon>Scophthalmus</taxon>
    </lineage>
</organism>
<protein>
    <submittedName>
        <fullName evidence="2">Uncharacterized protein</fullName>
    </submittedName>
</protein>